<evidence type="ECO:0000256" key="9">
    <source>
        <dbReference type="SAM" id="MobiDB-lite"/>
    </source>
</evidence>
<comment type="catalytic activity">
    <reaction evidence="7">
        <text>NAD(+) + (ADP-D-ribosyl)n-acceptor = nicotinamide + (ADP-D-ribosyl)n+1-acceptor + H(+).</text>
        <dbReference type="EC" id="2.4.2.30"/>
    </reaction>
</comment>
<dbReference type="InterPro" id="IPR036616">
    <property type="entry name" value="Poly(ADP-ribose)pol_reg_dom_sf"/>
</dbReference>
<dbReference type="InterPro" id="IPR036930">
    <property type="entry name" value="WGR_dom_sf"/>
</dbReference>
<evidence type="ECO:0000256" key="7">
    <source>
        <dbReference type="ARBA" id="ARBA00033987"/>
    </source>
</evidence>
<dbReference type="SUPFAM" id="SSF47587">
    <property type="entry name" value="Domain of poly(ADP-ribose) polymerase"/>
    <property type="match status" value="1"/>
</dbReference>
<dbReference type="Proteomes" id="UP000193067">
    <property type="component" value="Unassembled WGS sequence"/>
</dbReference>
<evidence type="ECO:0000256" key="4">
    <source>
        <dbReference type="ARBA" id="ARBA00022695"/>
    </source>
</evidence>
<accession>A0A1Y2J066</accession>
<protein>
    <recommendedName>
        <fullName evidence="8">Poly [ADP-ribose] polymerase</fullName>
        <shortName evidence="8">PARP</shortName>
        <ecNumber evidence="8">2.4.2.-</ecNumber>
    </recommendedName>
</protein>
<dbReference type="PROSITE" id="PS51977">
    <property type="entry name" value="WGR"/>
    <property type="match status" value="1"/>
</dbReference>
<sequence>MPYHTRFYPMPYRRRTADETGTASNASSGVTEAPKPIVRRTSTRIRKPSAKALDVAAANATAASVKAAAATRRKGSKRTLEVSDDENEKKPKSKRAKQDSTDHGSVDLKRRSSGGRLKDAPVSGGKVVEVLRHGKVPVDPMSGRVRTHQVLVTEEGMWDAMLNQTNIGKNANKYYILQILHPVGDESKCVLYTRWGRVGENGKWQQKPEDGTWPPEEAIKQFKKQFRSKSGVTWDNRFGMPHRTGRYVWLERAYDDDDDSKPRAHGKGSRKQLTAPSSKQDDDVESIPESALPPESLCHLIFNTSLLNAHLSSMNYNADERPLGKLAESTILSGFTALKKIAEVIAQPDGATVGAYGGFQKAVNALTDEYYTIIPHAFGRGRPIVIDSIERLRRELELVEALGDMTVASEVIESAIPKDSDGRPMNPLDARFLMLQLSKMEPIPRSSPEFAALVSYAQNTDRTTDSHSASASSSRDLAQQLSKFDVLHAFRVEREHETNAWLKAGFDKLPDGDRLLLWHGSRTTNFVGILKQGLRIAPPEGKPIPGSTSCIHA</sequence>
<feature type="domain" description="WGR" evidence="12">
    <location>
        <begin position="147"/>
        <end position="247"/>
    </location>
</feature>
<dbReference type="STRING" id="1353009.A0A1Y2J066"/>
<dbReference type="PANTHER" id="PTHR10459:SF60">
    <property type="entry name" value="POLY [ADP-RIBOSE] POLYMERASE 2"/>
    <property type="match status" value="1"/>
</dbReference>
<dbReference type="InterPro" id="IPR050800">
    <property type="entry name" value="ARTD/PARP"/>
</dbReference>
<dbReference type="GO" id="GO:0070212">
    <property type="term" value="P:protein poly-ADP-ribosylation"/>
    <property type="evidence" value="ECO:0007669"/>
    <property type="project" value="TreeGrafter"/>
</dbReference>
<feature type="domain" description="PARP alpha-helical" evidence="11">
    <location>
        <begin position="287"/>
        <end position="413"/>
    </location>
</feature>
<feature type="region of interest" description="Disordered" evidence="9">
    <location>
        <begin position="257"/>
        <end position="289"/>
    </location>
</feature>
<dbReference type="SMART" id="SM00773">
    <property type="entry name" value="WGR"/>
    <property type="match status" value="1"/>
</dbReference>
<dbReference type="Pfam" id="PF02877">
    <property type="entry name" value="PARP_reg"/>
    <property type="match status" value="1"/>
</dbReference>
<dbReference type="SUPFAM" id="SSF56399">
    <property type="entry name" value="ADP-ribosylation"/>
    <property type="match status" value="1"/>
</dbReference>
<feature type="compositionally biased region" description="Polar residues" evidence="9">
    <location>
        <begin position="19"/>
        <end position="30"/>
    </location>
</feature>
<dbReference type="EC" id="2.4.2.-" evidence="8"/>
<evidence type="ECO:0000259" key="11">
    <source>
        <dbReference type="PROSITE" id="PS51060"/>
    </source>
</evidence>
<dbReference type="InterPro" id="IPR004102">
    <property type="entry name" value="Poly(ADP-ribose)pol_reg_dom"/>
</dbReference>
<feature type="compositionally biased region" description="Low complexity" evidence="9">
    <location>
        <begin position="50"/>
        <end position="70"/>
    </location>
</feature>
<dbReference type="CDD" id="cd07997">
    <property type="entry name" value="WGR_PARP"/>
    <property type="match status" value="1"/>
</dbReference>
<evidence type="ECO:0000256" key="8">
    <source>
        <dbReference type="RuleBase" id="RU362114"/>
    </source>
</evidence>
<dbReference type="PROSITE" id="PS51060">
    <property type="entry name" value="PARP_ALPHA_HD"/>
    <property type="match status" value="1"/>
</dbReference>
<dbReference type="Pfam" id="PF00644">
    <property type="entry name" value="PARP"/>
    <property type="match status" value="1"/>
</dbReference>
<evidence type="ECO:0000256" key="2">
    <source>
        <dbReference type="ARBA" id="ARBA00022676"/>
    </source>
</evidence>
<dbReference type="GO" id="GO:0005730">
    <property type="term" value="C:nucleolus"/>
    <property type="evidence" value="ECO:0007669"/>
    <property type="project" value="TreeGrafter"/>
</dbReference>
<dbReference type="InterPro" id="IPR012317">
    <property type="entry name" value="Poly(ADP-ribose)pol_cat_dom"/>
</dbReference>
<feature type="compositionally biased region" description="Basic residues" evidence="9">
    <location>
        <begin position="37"/>
        <end position="49"/>
    </location>
</feature>
<dbReference type="OrthoDB" id="2017365at2759"/>
<evidence type="ECO:0000256" key="6">
    <source>
        <dbReference type="ARBA" id="ARBA00023242"/>
    </source>
</evidence>
<keyword evidence="2 8" id="KW-0328">Glycosyltransferase</keyword>
<evidence type="ECO:0000313" key="13">
    <source>
        <dbReference type="EMBL" id="OSD05602.1"/>
    </source>
</evidence>
<keyword evidence="14" id="KW-1185">Reference proteome</keyword>
<organism evidence="13 14">
    <name type="scientific">Trametes coccinea (strain BRFM310)</name>
    <name type="common">Pycnoporus coccineus</name>
    <dbReference type="NCBI Taxonomy" id="1353009"/>
    <lineage>
        <taxon>Eukaryota</taxon>
        <taxon>Fungi</taxon>
        <taxon>Dikarya</taxon>
        <taxon>Basidiomycota</taxon>
        <taxon>Agaricomycotina</taxon>
        <taxon>Agaricomycetes</taxon>
        <taxon>Polyporales</taxon>
        <taxon>Polyporaceae</taxon>
        <taxon>Trametes</taxon>
    </lineage>
</organism>
<dbReference type="SUPFAM" id="SSF142921">
    <property type="entry name" value="WGR domain-like"/>
    <property type="match status" value="1"/>
</dbReference>
<keyword evidence="3 8" id="KW-0808">Transferase</keyword>
<dbReference type="GO" id="GO:0016779">
    <property type="term" value="F:nucleotidyltransferase activity"/>
    <property type="evidence" value="ECO:0007669"/>
    <property type="project" value="UniProtKB-KW"/>
</dbReference>
<evidence type="ECO:0000256" key="3">
    <source>
        <dbReference type="ARBA" id="ARBA00022679"/>
    </source>
</evidence>
<name>A0A1Y2J066_TRAC3</name>
<dbReference type="AlphaFoldDB" id="A0A1Y2J066"/>
<feature type="region of interest" description="Disordered" evidence="9">
    <location>
        <begin position="1"/>
        <end position="123"/>
    </location>
</feature>
<dbReference type="Gene3D" id="1.20.142.10">
    <property type="entry name" value="Poly(ADP-ribose) polymerase, regulatory domain"/>
    <property type="match status" value="1"/>
</dbReference>
<feature type="domain" description="PARP catalytic" evidence="10">
    <location>
        <begin position="426"/>
        <end position="553"/>
    </location>
</feature>
<feature type="compositionally biased region" description="Basic and acidic residues" evidence="9">
    <location>
        <begin position="96"/>
        <end position="110"/>
    </location>
</feature>
<dbReference type="GO" id="GO:1990404">
    <property type="term" value="F:NAD+-protein mono-ADP-ribosyltransferase activity"/>
    <property type="evidence" value="ECO:0007669"/>
    <property type="project" value="TreeGrafter"/>
</dbReference>
<dbReference type="GO" id="GO:0006302">
    <property type="term" value="P:double-strand break repair"/>
    <property type="evidence" value="ECO:0007669"/>
    <property type="project" value="TreeGrafter"/>
</dbReference>
<dbReference type="InterPro" id="IPR008893">
    <property type="entry name" value="WGR_domain"/>
</dbReference>
<dbReference type="PANTHER" id="PTHR10459">
    <property type="entry name" value="DNA LIGASE"/>
    <property type="match status" value="1"/>
</dbReference>
<dbReference type="GO" id="GO:0003950">
    <property type="term" value="F:NAD+ poly-ADP-ribosyltransferase activity"/>
    <property type="evidence" value="ECO:0007669"/>
    <property type="project" value="UniProtKB-UniRule"/>
</dbReference>
<keyword evidence="4" id="KW-0548">Nucleotidyltransferase</keyword>
<comment type="subcellular location">
    <subcellularLocation>
        <location evidence="1">Nucleus</location>
    </subcellularLocation>
</comment>
<evidence type="ECO:0000313" key="14">
    <source>
        <dbReference type="Proteomes" id="UP000193067"/>
    </source>
</evidence>
<reference evidence="13 14" key="1">
    <citation type="journal article" date="2015" name="Biotechnol. Biofuels">
        <title>Enhanced degradation of softwood versus hardwood by the white-rot fungus Pycnoporus coccineus.</title>
        <authorList>
            <person name="Couturier M."/>
            <person name="Navarro D."/>
            <person name="Chevret D."/>
            <person name="Henrissat B."/>
            <person name="Piumi F."/>
            <person name="Ruiz-Duenas F.J."/>
            <person name="Martinez A.T."/>
            <person name="Grigoriev I.V."/>
            <person name="Riley R."/>
            <person name="Lipzen A."/>
            <person name="Berrin J.G."/>
            <person name="Master E.R."/>
            <person name="Rosso M.N."/>
        </authorList>
    </citation>
    <scope>NUCLEOTIDE SEQUENCE [LARGE SCALE GENOMIC DNA]</scope>
    <source>
        <strain evidence="13 14">BRFM310</strain>
    </source>
</reference>
<keyword evidence="5 8" id="KW-0520">NAD</keyword>
<gene>
    <name evidence="13" type="ORF">PYCCODRAFT_1158183</name>
</gene>
<evidence type="ECO:0000259" key="12">
    <source>
        <dbReference type="PROSITE" id="PS51977"/>
    </source>
</evidence>
<evidence type="ECO:0000259" key="10">
    <source>
        <dbReference type="PROSITE" id="PS51059"/>
    </source>
</evidence>
<dbReference type="EMBL" id="KZ084092">
    <property type="protein sequence ID" value="OSD05602.1"/>
    <property type="molecule type" value="Genomic_DNA"/>
</dbReference>
<evidence type="ECO:0000256" key="1">
    <source>
        <dbReference type="ARBA" id="ARBA00004123"/>
    </source>
</evidence>
<dbReference type="PROSITE" id="PS51059">
    <property type="entry name" value="PARP_CATALYTIC"/>
    <property type="match status" value="1"/>
</dbReference>
<evidence type="ECO:0000256" key="5">
    <source>
        <dbReference type="ARBA" id="ARBA00023027"/>
    </source>
</evidence>
<keyword evidence="6" id="KW-0539">Nucleus</keyword>
<dbReference type="Pfam" id="PF05406">
    <property type="entry name" value="WGR"/>
    <property type="match status" value="1"/>
</dbReference>
<proteinExistence type="predicted"/>
<dbReference type="Gene3D" id="3.90.228.10">
    <property type="match status" value="1"/>
</dbReference>